<protein>
    <submittedName>
        <fullName evidence="3">3-methyladenine DNA glycosylase</fullName>
    </submittedName>
</protein>
<dbReference type="RefSeq" id="WP_126819108.1">
    <property type="nucleotide sequence ID" value="NZ_PIPS01000001.1"/>
</dbReference>
<keyword evidence="1" id="KW-0227">DNA damage</keyword>
<evidence type="ECO:0000313" key="4">
    <source>
        <dbReference type="Proteomes" id="UP000286680"/>
    </source>
</evidence>
<dbReference type="Gene3D" id="1.10.340.30">
    <property type="entry name" value="Hypothetical protein, domain 2"/>
    <property type="match status" value="1"/>
</dbReference>
<dbReference type="SUPFAM" id="SSF48150">
    <property type="entry name" value="DNA-glycosylase"/>
    <property type="match status" value="1"/>
</dbReference>
<name>A0AA94EGK2_9GAMM</name>
<keyword evidence="4" id="KW-1185">Reference proteome</keyword>
<proteinExistence type="predicted"/>
<dbReference type="PANTHER" id="PTHR43003">
    <property type="entry name" value="DNA-3-METHYLADENINE GLYCOSYLASE"/>
    <property type="match status" value="1"/>
</dbReference>
<dbReference type="EMBL" id="PIPS01000001">
    <property type="protein sequence ID" value="RUO44555.1"/>
    <property type="molecule type" value="Genomic_DNA"/>
</dbReference>
<gene>
    <name evidence="3" type="ORF">CWE23_00495</name>
</gene>
<dbReference type="GO" id="GO:0008725">
    <property type="term" value="F:DNA-3-methyladenine glycosylase activity"/>
    <property type="evidence" value="ECO:0007669"/>
    <property type="project" value="TreeGrafter"/>
</dbReference>
<dbReference type="GO" id="GO:0006285">
    <property type="term" value="P:base-excision repair, AP site formation"/>
    <property type="evidence" value="ECO:0007669"/>
    <property type="project" value="TreeGrafter"/>
</dbReference>
<evidence type="ECO:0000313" key="3">
    <source>
        <dbReference type="EMBL" id="RUO44555.1"/>
    </source>
</evidence>
<evidence type="ECO:0000256" key="1">
    <source>
        <dbReference type="ARBA" id="ARBA00022763"/>
    </source>
</evidence>
<dbReference type="GO" id="GO:0006307">
    <property type="term" value="P:DNA alkylation repair"/>
    <property type="evidence" value="ECO:0007669"/>
    <property type="project" value="TreeGrafter"/>
</dbReference>
<dbReference type="Proteomes" id="UP000286680">
    <property type="component" value="Unassembled WGS sequence"/>
</dbReference>
<dbReference type="GO" id="GO:0032993">
    <property type="term" value="C:protein-DNA complex"/>
    <property type="evidence" value="ECO:0007669"/>
    <property type="project" value="TreeGrafter"/>
</dbReference>
<evidence type="ECO:0000256" key="2">
    <source>
        <dbReference type="ARBA" id="ARBA00023204"/>
    </source>
</evidence>
<reference evidence="4" key="1">
    <citation type="journal article" date="2018" name="Front. Microbiol.">
        <title>Genome-Based Analysis Reveals the Taxonomy and Diversity of the Family Idiomarinaceae.</title>
        <authorList>
            <person name="Liu Y."/>
            <person name="Lai Q."/>
            <person name="Shao Z."/>
        </authorList>
    </citation>
    <scope>NUCLEOTIDE SEQUENCE [LARGE SCALE GENOMIC DNA]</scope>
    <source>
        <strain evidence="4">SN-14</strain>
    </source>
</reference>
<dbReference type="InterPro" id="IPR051912">
    <property type="entry name" value="Alkylbase_DNA_Glycosylase/TA"/>
</dbReference>
<keyword evidence="2" id="KW-0234">DNA repair</keyword>
<dbReference type="Gene3D" id="1.10.1670.40">
    <property type="match status" value="1"/>
</dbReference>
<sequence>MNASAEQIRQHLIDTQAGIELLMLEVPLQPVLTPSGSHPVEALPRIVIRQMLSLVVSRTLIKRAEDRANELGCRLAQLPYEMLLECGMSRSKATTIGAIEAYYQQYPQQMDNWQNLPTSALLNEVTTIKGVGPWSASILAMFHFAHHDLFPIQDSSLRKAIGLLKDRDILVIPERAAPYRSYLACYLWEFLDQARL</sequence>
<organism evidence="3 4">
    <name type="scientific">Idiomarina aquatica</name>
    <dbReference type="NCBI Taxonomy" id="1327752"/>
    <lineage>
        <taxon>Bacteria</taxon>
        <taxon>Pseudomonadati</taxon>
        <taxon>Pseudomonadota</taxon>
        <taxon>Gammaproteobacteria</taxon>
        <taxon>Alteromonadales</taxon>
        <taxon>Idiomarinaceae</taxon>
        <taxon>Idiomarina</taxon>
    </lineage>
</organism>
<dbReference type="GO" id="GO:0043916">
    <property type="term" value="F:DNA-7-methylguanine glycosylase activity"/>
    <property type="evidence" value="ECO:0007669"/>
    <property type="project" value="TreeGrafter"/>
</dbReference>
<accession>A0AA94EGK2</accession>
<dbReference type="InterPro" id="IPR011257">
    <property type="entry name" value="DNA_glycosylase"/>
</dbReference>
<dbReference type="PANTHER" id="PTHR43003:SF5">
    <property type="entry name" value="DNA-3-METHYLADENINE GLYCOSYLASE"/>
    <property type="match status" value="1"/>
</dbReference>
<dbReference type="GO" id="GO:0032131">
    <property type="term" value="F:alkylated DNA binding"/>
    <property type="evidence" value="ECO:0007669"/>
    <property type="project" value="TreeGrafter"/>
</dbReference>
<dbReference type="AlphaFoldDB" id="A0AA94EGK2"/>
<comment type="caution">
    <text evidence="3">The sequence shown here is derived from an EMBL/GenBank/DDBJ whole genome shotgun (WGS) entry which is preliminary data.</text>
</comment>